<dbReference type="Proteomes" id="UP000274762">
    <property type="component" value="Unassembled WGS sequence"/>
</dbReference>
<dbReference type="EMBL" id="RBKV01000001">
    <property type="protein sequence ID" value="RKR94212.1"/>
    <property type="molecule type" value="Genomic_DNA"/>
</dbReference>
<dbReference type="EMBL" id="JAWLUM010000001">
    <property type="protein sequence ID" value="MDV7132524.1"/>
    <property type="molecule type" value="Genomic_DNA"/>
</dbReference>
<sequence length="52" mass="5865">MIAFWITLAVLVWLIVAVVLAFIFGGAVRLREQRADIHASRSHSTYSHPWAS</sequence>
<accession>A0A495K145</accession>
<name>A0A495K145_WILMA</name>
<feature type="transmembrane region" description="Helical" evidence="1">
    <location>
        <begin position="6"/>
        <end position="28"/>
    </location>
</feature>
<dbReference type="RefSeq" id="WP_169805152.1">
    <property type="nucleotide sequence ID" value="NZ_CBCRXS010000006.1"/>
</dbReference>
<evidence type="ECO:0000313" key="3">
    <source>
        <dbReference type="EMBL" id="RKR94212.1"/>
    </source>
</evidence>
<evidence type="ECO:0000313" key="5">
    <source>
        <dbReference type="Proteomes" id="UP001185792"/>
    </source>
</evidence>
<gene>
    <name evidence="3" type="ORF">DFJ75_1003</name>
    <name evidence="2" type="ORF">R4198_02380</name>
</gene>
<reference evidence="3 4" key="1">
    <citation type="submission" date="2018-10" db="EMBL/GenBank/DDBJ databases">
        <title>Sequencing the genomes of 1000 actinobacteria strains.</title>
        <authorList>
            <person name="Klenk H.-P."/>
        </authorList>
    </citation>
    <scope>NUCLEOTIDE SEQUENCE [LARGE SCALE GENOMIC DNA]</scope>
    <source>
        <strain evidence="3 4">DSM 44343</strain>
    </source>
</reference>
<evidence type="ECO:0000256" key="1">
    <source>
        <dbReference type="SAM" id="Phobius"/>
    </source>
</evidence>
<keyword evidence="5" id="KW-1185">Reference proteome</keyword>
<keyword evidence="1" id="KW-1133">Transmembrane helix</keyword>
<keyword evidence="1" id="KW-0472">Membrane</keyword>
<reference evidence="2 5" key="2">
    <citation type="submission" date="2023-10" db="EMBL/GenBank/DDBJ databases">
        <title>Development of a sustainable strategy for remediation of hydrocarbon-contaminated territories based on the waste exchange concept.</title>
        <authorList>
            <person name="Krivoruchko A."/>
        </authorList>
    </citation>
    <scope>NUCLEOTIDE SEQUENCE [LARGE SCALE GENOMIC DNA]</scope>
    <source>
        <strain evidence="2 5">IEGM 1236</strain>
    </source>
</reference>
<keyword evidence="1" id="KW-0812">Transmembrane</keyword>
<evidence type="ECO:0000313" key="2">
    <source>
        <dbReference type="EMBL" id="MDV7132524.1"/>
    </source>
</evidence>
<dbReference type="AlphaFoldDB" id="A0A495K145"/>
<evidence type="ECO:0000313" key="4">
    <source>
        <dbReference type="Proteomes" id="UP000274762"/>
    </source>
</evidence>
<protein>
    <submittedName>
        <fullName evidence="3">Uncharacterized protein</fullName>
    </submittedName>
</protein>
<proteinExistence type="predicted"/>
<organism evidence="3 4">
    <name type="scientific">Williamsia marianensis</name>
    <dbReference type="NCBI Taxonomy" id="85044"/>
    <lineage>
        <taxon>Bacteria</taxon>
        <taxon>Bacillati</taxon>
        <taxon>Actinomycetota</taxon>
        <taxon>Actinomycetes</taxon>
        <taxon>Mycobacteriales</taxon>
        <taxon>Nocardiaceae</taxon>
        <taxon>Williamsia</taxon>
    </lineage>
</organism>
<dbReference type="Proteomes" id="UP001185792">
    <property type="component" value="Unassembled WGS sequence"/>
</dbReference>
<comment type="caution">
    <text evidence="3">The sequence shown here is derived from an EMBL/GenBank/DDBJ whole genome shotgun (WGS) entry which is preliminary data.</text>
</comment>